<dbReference type="GO" id="GO:0016491">
    <property type="term" value="F:oxidoreductase activity"/>
    <property type="evidence" value="ECO:0007669"/>
    <property type="project" value="UniProtKB-KW"/>
</dbReference>
<reference evidence="3 4" key="1">
    <citation type="journal article" date="2015" name="Fungal Genet. Biol.">
        <title>Evolution of novel wood decay mechanisms in Agaricales revealed by the genome sequences of Fistulina hepatica and Cylindrobasidium torrendii.</title>
        <authorList>
            <person name="Floudas D."/>
            <person name="Held B.W."/>
            <person name="Riley R."/>
            <person name="Nagy L.G."/>
            <person name="Koehler G."/>
            <person name="Ransdell A.S."/>
            <person name="Younus H."/>
            <person name="Chow J."/>
            <person name="Chiniquy J."/>
            <person name="Lipzen A."/>
            <person name="Tritt A."/>
            <person name="Sun H."/>
            <person name="Haridas S."/>
            <person name="LaButti K."/>
            <person name="Ohm R.A."/>
            <person name="Kues U."/>
            <person name="Blanchette R.A."/>
            <person name="Grigoriev I.V."/>
            <person name="Minto R.E."/>
            <person name="Hibbett D.S."/>
        </authorList>
    </citation>
    <scope>NUCLEOTIDE SEQUENCE [LARGE SCALE GENOMIC DNA]</scope>
    <source>
        <strain evidence="3 4">FP15055 ss-10</strain>
    </source>
</reference>
<dbReference type="InterPro" id="IPR050791">
    <property type="entry name" value="Aldo-Keto_reductase"/>
</dbReference>
<dbReference type="InterPro" id="IPR036812">
    <property type="entry name" value="NAD(P)_OxRdtase_dom_sf"/>
</dbReference>
<gene>
    <name evidence="3" type="ORF">CYLTODRAFT_487775</name>
</gene>
<dbReference type="InterPro" id="IPR020471">
    <property type="entry name" value="AKR"/>
</dbReference>
<dbReference type="STRING" id="1314674.A0A0D7BJW5"/>
<feature type="domain" description="NADP-dependent oxidoreductase" evidence="2">
    <location>
        <begin position="15"/>
        <end position="312"/>
    </location>
</feature>
<dbReference type="GO" id="GO:0005737">
    <property type="term" value="C:cytoplasm"/>
    <property type="evidence" value="ECO:0007669"/>
    <property type="project" value="TreeGrafter"/>
</dbReference>
<keyword evidence="4" id="KW-1185">Reference proteome</keyword>
<evidence type="ECO:0000256" key="1">
    <source>
        <dbReference type="ARBA" id="ARBA00023002"/>
    </source>
</evidence>
<accession>A0A0D7BJW5</accession>
<dbReference type="Gene3D" id="3.20.20.100">
    <property type="entry name" value="NADP-dependent oxidoreductase domain"/>
    <property type="match status" value="1"/>
</dbReference>
<proteinExistence type="predicted"/>
<dbReference type="PRINTS" id="PR00069">
    <property type="entry name" value="ALDKETRDTASE"/>
</dbReference>
<dbReference type="EMBL" id="KN880463">
    <property type="protein sequence ID" value="KIY70752.1"/>
    <property type="molecule type" value="Genomic_DNA"/>
</dbReference>
<dbReference type="SUPFAM" id="SSF51430">
    <property type="entry name" value="NAD(P)-linked oxidoreductase"/>
    <property type="match status" value="1"/>
</dbReference>
<dbReference type="PANTHER" id="PTHR43625:SF40">
    <property type="entry name" value="ALDO-KETO REDUCTASE YAKC [NADP(+)]"/>
    <property type="match status" value="1"/>
</dbReference>
<keyword evidence="1" id="KW-0560">Oxidoreductase</keyword>
<dbReference type="Proteomes" id="UP000054007">
    <property type="component" value="Unassembled WGS sequence"/>
</dbReference>
<dbReference type="OrthoDB" id="37537at2759"/>
<dbReference type="AlphaFoldDB" id="A0A0D7BJW5"/>
<organism evidence="3 4">
    <name type="scientific">Cylindrobasidium torrendii FP15055 ss-10</name>
    <dbReference type="NCBI Taxonomy" id="1314674"/>
    <lineage>
        <taxon>Eukaryota</taxon>
        <taxon>Fungi</taxon>
        <taxon>Dikarya</taxon>
        <taxon>Basidiomycota</taxon>
        <taxon>Agaricomycotina</taxon>
        <taxon>Agaricomycetes</taxon>
        <taxon>Agaricomycetidae</taxon>
        <taxon>Agaricales</taxon>
        <taxon>Marasmiineae</taxon>
        <taxon>Physalacriaceae</taxon>
        <taxon>Cylindrobasidium</taxon>
    </lineage>
</organism>
<protein>
    <submittedName>
        <fullName evidence="3">Aldo/keto reductase</fullName>
    </submittedName>
</protein>
<evidence type="ECO:0000313" key="3">
    <source>
        <dbReference type="EMBL" id="KIY70752.1"/>
    </source>
</evidence>
<evidence type="ECO:0000313" key="4">
    <source>
        <dbReference type="Proteomes" id="UP000054007"/>
    </source>
</evidence>
<dbReference type="PANTHER" id="PTHR43625">
    <property type="entry name" value="AFLATOXIN B1 ALDEHYDE REDUCTASE"/>
    <property type="match status" value="1"/>
</dbReference>
<dbReference type="InterPro" id="IPR023210">
    <property type="entry name" value="NADP_OxRdtase_dom"/>
</dbReference>
<evidence type="ECO:0000259" key="2">
    <source>
        <dbReference type="Pfam" id="PF00248"/>
    </source>
</evidence>
<name>A0A0D7BJW5_9AGAR</name>
<sequence>MTFTRKIGDTVVSPVGLGAMNLSFSYAPSAADSDDERFKASCFSVLDAAYDAGSRHWDTADIYGDSEELIGKWFARTGKRSEIFLATKFGNNLKGDDPIGTPEYMQQQFDQSLKRLGVDYVDLYYLHRPSKTTPIELSVGAMAELVKQGKVKYLGLSECTANDLRRAHAVHPISAYEVEYSPIYLGIEKNGTLDACRELGITVVAYSPLARGLLSGQFKSIDDFVEGDARTYIPNYSKENFPKFMALIDKLTAIGDAHKVIPGQVGLAWILAQGDNIVVIPGTRQVKYVQENAGAMNVHLTVAEVATIRQCVDDLNLVGDRFPAIFMAALGYDTPALKK</sequence>
<dbReference type="Pfam" id="PF00248">
    <property type="entry name" value="Aldo_ket_red"/>
    <property type="match status" value="1"/>
</dbReference>